<dbReference type="AlphaFoldDB" id="A0AAV4QT14"/>
<evidence type="ECO:0000313" key="1">
    <source>
        <dbReference type="EMBL" id="GIY12409.1"/>
    </source>
</evidence>
<dbReference type="EMBL" id="BPLR01006786">
    <property type="protein sequence ID" value="GIY12409.1"/>
    <property type="molecule type" value="Genomic_DNA"/>
</dbReference>
<comment type="caution">
    <text evidence="1">The sequence shown here is derived from an EMBL/GenBank/DDBJ whole genome shotgun (WGS) entry which is preliminary data.</text>
</comment>
<name>A0AAV4QT14_CAEEX</name>
<accession>A0AAV4QT14</accession>
<protein>
    <submittedName>
        <fullName evidence="1">Uncharacterized protein</fullName>
    </submittedName>
</protein>
<gene>
    <name evidence="1" type="ORF">CEXT_686631</name>
</gene>
<sequence>MSVTQMHYRAKVCIHIKGPGTSSVRHFGDGLTLLSVVFETAESSGQQVFMPNSNIYKISKLYNPSTLNNPTIFFLSYSDMFRYCTFSVHLSILLQRRV</sequence>
<reference evidence="1 2" key="1">
    <citation type="submission" date="2021-06" db="EMBL/GenBank/DDBJ databases">
        <title>Caerostris extrusa draft genome.</title>
        <authorList>
            <person name="Kono N."/>
            <person name="Arakawa K."/>
        </authorList>
    </citation>
    <scope>NUCLEOTIDE SEQUENCE [LARGE SCALE GENOMIC DNA]</scope>
</reference>
<organism evidence="1 2">
    <name type="scientific">Caerostris extrusa</name>
    <name type="common">Bark spider</name>
    <name type="synonym">Caerostris bankana</name>
    <dbReference type="NCBI Taxonomy" id="172846"/>
    <lineage>
        <taxon>Eukaryota</taxon>
        <taxon>Metazoa</taxon>
        <taxon>Ecdysozoa</taxon>
        <taxon>Arthropoda</taxon>
        <taxon>Chelicerata</taxon>
        <taxon>Arachnida</taxon>
        <taxon>Araneae</taxon>
        <taxon>Araneomorphae</taxon>
        <taxon>Entelegynae</taxon>
        <taxon>Araneoidea</taxon>
        <taxon>Araneidae</taxon>
        <taxon>Caerostris</taxon>
    </lineage>
</organism>
<proteinExistence type="predicted"/>
<keyword evidence="2" id="KW-1185">Reference proteome</keyword>
<evidence type="ECO:0000313" key="2">
    <source>
        <dbReference type="Proteomes" id="UP001054945"/>
    </source>
</evidence>
<dbReference type="Proteomes" id="UP001054945">
    <property type="component" value="Unassembled WGS sequence"/>
</dbReference>